<protein>
    <submittedName>
        <fullName evidence="2">Uncharacterized protein</fullName>
    </submittedName>
</protein>
<name>A0AAW9CX46_BURTH</name>
<sequence length="37" mass="4294">MSARRGGRARRDSGSFRRRLANRPKPVYKFNLSSLND</sequence>
<evidence type="ECO:0000313" key="3">
    <source>
        <dbReference type="Proteomes" id="UP001272137"/>
    </source>
</evidence>
<proteinExistence type="predicted"/>
<gene>
    <name evidence="2" type="ORF">C7S16_2056</name>
</gene>
<comment type="caution">
    <text evidence="2">The sequence shown here is derived from an EMBL/GenBank/DDBJ whole genome shotgun (WGS) entry which is preliminary data.</text>
</comment>
<dbReference type="EMBL" id="QXCT01000002">
    <property type="protein sequence ID" value="MDW9255164.1"/>
    <property type="molecule type" value="Genomic_DNA"/>
</dbReference>
<feature type="region of interest" description="Disordered" evidence="1">
    <location>
        <begin position="1"/>
        <end position="37"/>
    </location>
</feature>
<organism evidence="2 3">
    <name type="scientific">Burkholderia thailandensis</name>
    <dbReference type="NCBI Taxonomy" id="57975"/>
    <lineage>
        <taxon>Bacteria</taxon>
        <taxon>Pseudomonadati</taxon>
        <taxon>Pseudomonadota</taxon>
        <taxon>Betaproteobacteria</taxon>
        <taxon>Burkholderiales</taxon>
        <taxon>Burkholderiaceae</taxon>
        <taxon>Burkholderia</taxon>
        <taxon>pseudomallei group</taxon>
    </lineage>
</organism>
<reference evidence="2" key="1">
    <citation type="submission" date="2018-08" db="EMBL/GenBank/DDBJ databases">
        <title>Identification of Burkholderia cepacia strains that express a Burkholderia pseudomallei-like capsular polysaccharide.</title>
        <authorList>
            <person name="Burtnick M.N."/>
            <person name="Vongsouvath M."/>
            <person name="Newton P."/>
            <person name="Wuthiekanun V."/>
            <person name="Limmathurotsakul D."/>
            <person name="Brett P.J."/>
            <person name="Chantratita N."/>
            <person name="Dance D.A."/>
        </authorList>
    </citation>
    <scope>NUCLEOTIDE SEQUENCE</scope>
    <source>
        <strain evidence="2">SBXCC001</strain>
    </source>
</reference>
<evidence type="ECO:0000313" key="2">
    <source>
        <dbReference type="EMBL" id="MDW9255164.1"/>
    </source>
</evidence>
<accession>A0AAW9CX46</accession>
<dbReference type="Proteomes" id="UP001272137">
    <property type="component" value="Unassembled WGS sequence"/>
</dbReference>
<dbReference type="AlphaFoldDB" id="A0AAW9CX46"/>
<evidence type="ECO:0000256" key="1">
    <source>
        <dbReference type="SAM" id="MobiDB-lite"/>
    </source>
</evidence>